<dbReference type="EMBL" id="MU151210">
    <property type="protein sequence ID" value="KAF9447218.1"/>
    <property type="molecule type" value="Genomic_DNA"/>
</dbReference>
<proteinExistence type="predicted"/>
<reference evidence="1" key="1">
    <citation type="submission" date="2020-11" db="EMBL/GenBank/DDBJ databases">
        <authorList>
            <consortium name="DOE Joint Genome Institute"/>
            <person name="Ahrendt S."/>
            <person name="Riley R."/>
            <person name="Andreopoulos W."/>
            <person name="Labutti K."/>
            <person name="Pangilinan J."/>
            <person name="Ruiz-Duenas F.J."/>
            <person name="Barrasa J.M."/>
            <person name="Sanchez-Garcia M."/>
            <person name="Camarero S."/>
            <person name="Miyauchi S."/>
            <person name="Serrano A."/>
            <person name="Linde D."/>
            <person name="Babiker R."/>
            <person name="Drula E."/>
            <person name="Ayuso-Fernandez I."/>
            <person name="Pacheco R."/>
            <person name="Padilla G."/>
            <person name="Ferreira P."/>
            <person name="Barriuso J."/>
            <person name="Kellner H."/>
            <person name="Castanera R."/>
            <person name="Alfaro M."/>
            <person name="Ramirez L."/>
            <person name="Pisabarro A.G."/>
            <person name="Kuo A."/>
            <person name="Tritt A."/>
            <person name="Lipzen A."/>
            <person name="He G."/>
            <person name="Yan M."/>
            <person name="Ng V."/>
            <person name="Cullen D."/>
            <person name="Martin F."/>
            <person name="Rosso M.-N."/>
            <person name="Henrissat B."/>
            <person name="Hibbett D."/>
            <person name="Martinez A.T."/>
            <person name="Grigoriev I.V."/>
        </authorList>
    </citation>
    <scope>NUCLEOTIDE SEQUENCE</scope>
    <source>
        <strain evidence="1">MF-IS2</strain>
    </source>
</reference>
<accession>A0A9P6C3E6</accession>
<keyword evidence="2" id="KW-1185">Reference proteome</keyword>
<evidence type="ECO:0000313" key="1">
    <source>
        <dbReference type="EMBL" id="KAF9447218.1"/>
    </source>
</evidence>
<protein>
    <submittedName>
        <fullName evidence="1">Uncharacterized protein</fullName>
    </submittedName>
</protein>
<sequence>MSFIFSSLRRSLIVVVVMVTSYIGVAHANAKSRTRRSTPSAIPLIPINTIFNHENIKEYAFSIMCKSPNGPPRAV</sequence>
<dbReference type="AlphaFoldDB" id="A0A9P6C3E6"/>
<gene>
    <name evidence="1" type="ORF">P691DRAFT_802855</name>
</gene>
<dbReference type="Proteomes" id="UP000807342">
    <property type="component" value="Unassembled WGS sequence"/>
</dbReference>
<name>A0A9P6C3E6_9AGAR</name>
<organism evidence="1 2">
    <name type="scientific">Macrolepiota fuliginosa MF-IS2</name>
    <dbReference type="NCBI Taxonomy" id="1400762"/>
    <lineage>
        <taxon>Eukaryota</taxon>
        <taxon>Fungi</taxon>
        <taxon>Dikarya</taxon>
        <taxon>Basidiomycota</taxon>
        <taxon>Agaricomycotina</taxon>
        <taxon>Agaricomycetes</taxon>
        <taxon>Agaricomycetidae</taxon>
        <taxon>Agaricales</taxon>
        <taxon>Agaricineae</taxon>
        <taxon>Agaricaceae</taxon>
        <taxon>Macrolepiota</taxon>
    </lineage>
</organism>
<evidence type="ECO:0000313" key="2">
    <source>
        <dbReference type="Proteomes" id="UP000807342"/>
    </source>
</evidence>
<comment type="caution">
    <text evidence="1">The sequence shown here is derived from an EMBL/GenBank/DDBJ whole genome shotgun (WGS) entry which is preliminary data.</text>
</comment>